<feature type="disulfide bond" evidence="8">
    <location>
        <begin position="386"/>
        <end position="413"/>
    </location>
</feature>
<dbReference type="PROSITE" id="PS00022">
    <property type="entry name" value="EGF_1"/>
    <property type="match status" value="1"/>
</dbReference>
<dbReference type="FunFam" id="2.10.70.10:FF:000014">
    <property type="entry name" value="Membrane cofactor protein"/>
    <property type="match status" value="1"/>
</dbReference>
<dbReference type="InterPro" id="IPR008979">
    <property type="entry name" value="Galactose-bd-like_sf"/>
</dbReference>
<dbReference type="Pfam" id="PF00084">
    <property type="entry name" value="Sushi"/>
    <property type="match status" value="4"/>
</dbReference>
<dbReference type="InterPro" id="IPR000742">
    <property type="entry name" value="EGF"/>
</dbReference>
<dbReference type="FunFam" id="2.10.50.10:FF:000018">
    <property type="entry name" value="Sushi, von Willebrand factor type A, EGF and pentraxin domain-containing 1"/>
    <property type="match status" value="1"/>
</dbReference>
<dbReference type="Pfam" id="PF07645">
    <property type="entry name" value="EGF_CA"/>
    <property type="match status" value="2"/>
</dbReference>
<feature type="domain" description="Sushi" evidence="12">
    <location>
        <begin position="356"/>
        <end position="415"/>
    </location>
</feature>
<dbReference type="InterPro" id="IPR000152">
    <property type="entry name" value="EGF-type_Asp/Asn_hydroxyl_site"/>
</dbReference>
<dbReference type="InterPro" id="IPR001881">
    <property type="entry name" value="EGF-like_Ca-bd_dom"/>
</dbReference>
<dbReference type="SMART" id="SM00231">
    <property type="entry name" value="FA58C"/>
    <property type="match status" value="1"/>
</dbReference>
<dbReference type="InterPro" id="IPR035976">
    <property type="entry name" value="Sushi/SCR/CCP_sf"/>
</dbReference>
<evidence type="ECO:0000256" key="8">
    <source>
        <dbReference type="PROSITE-ProRule" id="PRU00302"/>
    </source>
</evidence>
<dbReference type="PANTHER" id="PTHR19325">
    <property type="entry name" value="COMPLEMENT COMPONENT-RELATED SUSHI DOMAIN-CONTAINING"/>
    <property type="match status" value="1"/>
</dbReference>
<dbReference type="SUPFAM" id="SSF57196">
    <property type="entry name" value="EGF/Laminin"/>
    <property type="match status" value="4"/>
</dbReference>
<dbReference type="Gene3D" id="2.10.25.10">
    <property type="entry name" value="Laminin"/>
    <property type="match status" value="4"/>
</dbReference>
<feature type="domain" description="Sushi" evidence="12">
    <location>
        <begin position="56"/>
        <end position="113"/>
    </location>
</feature>
<dbReference type="InterPro" id="IPR018097">
    <property type="entry name" value="EGF_Ca-bd_CS"/>
</dbReference>
<protein>
    <submittedName>
        <fullName evidence="14">SVEP1 protein</fullName>
    </submittedName>
</protein>
<feature type="disulfide bond" evidence="7">
    <location>
        <begin position="1420"/>
        <end position="1429"/>
    </location>
</feature>
<dbReference type="SUPFAM" id="SSF49785">
    <property type="entry name" value="Galactose-binding domain-like"/>
    <property type="match status" value="2"/>
</dbReference>
<dbReference type="Gene3D" id="2.10.50.10">
    <property type="entry name" value="Tumor Necrosis Factor Receptor, subunit A, domain 2"/>
    <property type="match status" value="1"/>
</dbReference>
<dbReference type="Pfam" id="PF07699">
    <property type="entry name" value="Ephrin_rec_like"/>
    <property type="match status" value="3"/>
</dbReference>
<evidence type="ECO:0000259" key="12">
    <source>
        <dbReference type="PROSITE" id="PS50923"/>
    </source>
</evidence>
<dbReference type="Pfam" id="PF00754">
    <property type="entry name" value="F5_F8_type_C"/>
    <property type="match status" value="1"/>
</dbReference>
<dbReference type="CDD" id="cd00057">
    <property type="entry name" value="FA58C"/>
    <property type="match status" value="1"/>
</dbReference>
<evidence type="ECO:0000259" key="10">
    <source>
        <dbReference type="PROSITE" id="PS50026"/>
    </source>
</evidence>
<dbReference type="Pfam" id="PF12661">
    <property type="entry name" value="hEGF"/>
    <property type="match status" value="1"/>
</dbReference>
<dbReference type="SMART" id="SM00032">
    <property type="entry name" value="CCP"/>
    <property type="match status" value="6"/>
</dbReference>
<evidence type="ECO:0000259" key="11">
    <source>
        <dbReference type="PROSITE" id="PS50825"/>
    </source>
</evidence>
<keyword evidence="1 7" id="KW-0245">EGF-like domain</keyword>
<dbReference type="SMART" id="SM00179">
    <property type="entry name" value="EGF_CA"/>
    <property type="match status" value="2"/>
</dbReference>
<keyword evidence="6" id="KW-0325">Glycoprotein</keyword>
<dbReference type="CDD" id="cd00033">
    <property type="entry name" value="CCP"/>
    <property type="match status" value="4"/>
</dbReference>
<dbReference type="SMART" id="SM00181">
    <property type="entry name" value="EGF"/>
    <property type="match status" value="4"/>
</dbReference>
<feature type="domain" description="EGF-like" evidence="10">
    <location>
        <begin position="113"/>
        <end position="153"/>
    </location>
</feature>
<feature type="disulfide bond" evidence="8">
    <location>
        <begin position="26"/>
        <end position="53"/>
    </location>
</feature>
<keyword evidence="3" id="KW-0732">Signal</keyword>
<feature type="domain" description="HYR" evidence="11">
    <location>
        <begin position="875"/>
        <end position="958"/>
    </location>
</feature>
<feature type="domain" description="F5/8 type C" evidence="9">
    <location>
        <begin position="140"/>
        <end position="284"/>
    </location>
</feature>
<organism evidence="13 14">
    <name type="scientific">Angiostrongylus cantonensis</name>
    <name type="common">Rat lungworm</name>
    <dbReference type="NCBI Taxonomy" id="6313"/>
    <lineage>
        <taxon>Eukaryota</taxon>
        <taxon>Metazoa</taxon>
        <taxon>Ecdysozoa</taxon>
        <taxon>Nematoda</taxon>
        <taxon>Chromadorea</taxon>
        <taxon>Rhabditida</taxon>
        <taxon>Rhabditina</taxon>
        <taxon>Rhabditomorpha</taxon>
        <taxon>Strongyloidea</taxon>
        <taxon>Metastrongylidae</taxon>
        <taxon>Angiostrongylus</taxon>
    </lineage>
</organism>
<dbReference type="Gene3D" id="2.60.120.260">
    <property type="entry name" value="Galactose-binding domain-like"/>
    <property type="match status" value="2"/>
</dbReference>
<dbReference type="InterPro" id="IPR011641">
    <property type="entry name" value="Tyr-kin_ephrin_A/B_rcpt-like"/>
</dbReference>
<dbReference type="STRING" id="6313.A0A158P7L7"/>
<dbReference type="PROSITE" id="PS50923">
    <property type="entry name" value="SUSHI"/>
    <property type="match status" value="5"/>
</dbReference>
<feature type="domain" description="EGF-like" evidence="10">
    <location>
        <begin position="1432"/>
        <end position="1462"/>
    </location>
</feature>
<dbReference type="SUPFAM" id="SSF57535">
    <property type="entry name" value="Complement control module/SCR domain"/>
    <property type="match status" value="4"/>
</dbReference>
<reference evidence="13" key="1">
    <citation type="submission" date="2012-09" db="EMBL/GenBank/DDBJ databases">
        <authorList>
            <person name="Martin A.A."/>
        </authorList>
    </citation>
    <scope>NUCLEOTIDE SEQUENCE</scope>
</reference>
<dbReference type="Gene3D" id="2.10.70.10">
    <property type="entry name" value="Complement Module, domain 1"/>
    <property type="match status" value="4"/>
</dbReference>
<keyword evidence="2 8" id="KW-0768">Sushi</keyword>
<reference evidence="14" key="2">
    <citation type="submission" date="2016-04" db="UniProtKB">
        <authorList>
            <consortium name="WormBaseParasite"/>
        </authorList>
    </citation>
    <scope>IDENTIFICATION</scope>
</reference>
<dbReference type="PROSITE" id="PS01187">
    <property type="entry name" value="EGF_CA"/>
    <property type="match status" value="2"/>
</dbReference>
<evidence type="ECO:0000313" key="14">
    <source>
        <dbReference type="WBParaSite" id="ACAC_0000275501-mRNA-1"/>
    </source>
</evidence>
<dbReference type="PROSITE" id="PS50022">
    <property type="entry name" value="FA58C_3"/>
    <property type="match status" value="2"/>
</dbReference>
<evidence type="ECO:0000256" key="5">
    <source>
        <dbReference type="ARBA" id="ARBA00023157"/>
    </source>
</evidence>
<dbReference type="GO" id="GO:0005509">
    <property type="term" value="F:calcium ion binding"/>
    <property type="evidence" value="ECO:0007669"/>
    <property type="project" value="InterPro"/>
</dbReference>
<name>A0A158P7L7_ANGCA</name>
<dbReference type="InterPro" id="IPR000436">
    <property type="entry name" value="Sushi_SCR_CCP_dom"/>
</dbReference>
<dbReference type="Proteomes" id="UP000035642">
    <property type="component" value="Unassembled WGS sequence"/>
</dbReference>
<evidence type="ECO:0000256" key="7">
    <source>
        <dbReference type="PROSITE-ProRule" id="PRU00076"/>
    </source>
</evidence>
<evidence type="ECO:0000256" key="4">
    <source>
        <dbReference type="ARBA" id="ARBA00022737"/>
    </source>
</evidence>
<dbReference type="FunFam" id="2.10.25.10:FF:000038">
    <property type="entry name" value="Fibrillin 2"/>
    <property type="match status" value="1"/>
</dbReference>
<evidence type="ECO:0000256" key="6">
    <source>
        <dbReference type="ARBA" id="ARBA00023180"/>
    </source>
</evidence>
<keyword evidence="4" id="KW-0677">Repeat</keyword>
<dbReference type="PROSITE" id="PS00010">
    <property type="entry name" value="ASX_HYDROXYL"/>
    <property type="match status" value="1"/>
</dbReference>
<evidence type="ECO:0000256" key="2">
    <source>
        <dbReference type="ARBA" id="ARBA00022659"/>
    </source>
</evidence>
<feature type="domain" description="F5/8 type C" evidence="9">
    <location>
        <begin position="644"/>
        <end position="795"/>
    </location>
</feature>
<dbReference type="InterPro" id="IPR003410">
    <property type="entry name" value="HYR_dom"/>
</dbReference>
<keyword evidence="13" id="KW-1185">Reference proteome</keyword>
<feature type="domain" description="EGF-like" evidence="10">
    <location>
        <begin position="1394"/>
        <end position="1430"/>
    </location>
</feature>
<dbReference type="PANTHER" id="PTHR19325:SF560">
    <property type="entry name" value="SUSHI, VON WILLEBRAND FACTOR TYPE A, EGF AND PENTRAXIN DOMAIN-CONTAINING PROTEIN 1"/>
    <property type="match status" value="1"/>
</dbReference>
<evidence type="ECO:0000259" key="9">
    <source>
        <dbReference type="PROSITE" id="PS50022"/>
    </source>
</evidence>
<evidence type="ECO:0000256" key="1">
    <source>
        <dbReference type="ARBA" id="ARBA00022536"/>
    </source>
</evidence>
<evidence type="ECO:0000313" key="13">
    <source>
        <dbReference type="Proteomes" id="UP000035642"/>
    </source>
</evidence>
<dbReference type="CDD" id="cd00054">
    <property type="entry name" value="EGF_CA"/>
    <property type="match status" value="2"/>
</dbReference>
<dbReference type="PROSITE" id="PS50026">
    <property type="entry name" value="EGF_3"/>
    <property type="match status" value="3"/>
</dbReference>
<dbReference type="InterPro" id="IPR000421">
    <property type="entry name" value="FA58C"/>
</dbReference>
<dbReference type="InterPro" id="IPR009030">
    <property type="entry name" value="Growth_fac_rcpt_cys_sf"/>
</dbReference>
<dbReference type="Pfam" id="PF02494">
    <property type="entry name" value="HYR"/>
    <property type="match status" value="1"/>
</dbReference>
<dbReference type="WBParaSite" id="ACAC_0000275501-mRNA-1">
    <property type="protein sequence ID" value="ACAC_0000275501-mRNA-1"/>
    <property type="gene ID" value="ACAC_0000275501"/>
</dbReference>
<dbReference type="PROSITE" id="PS01186">
    <property type="entry name" value="EGF_2"/>
    <property type="match status" value="2"/>
</dbReference>
<dbReference type="SUPFAM" id="SSF57184">
    <property type="entry name" value="Growth factor receptor domain"/>
    <property type="match status" value="1"/>
</dbReference>
<proteinExistence type="predicted"/>
<dbReference type="InterPro" id="IPR049883">
    <property type="entry name" value="NOTCH1_EGF-like"/>
</dbReference>
<dbReference type="PROSITE" id="PS50825">
    <property type="entry name" value="HYR"/>
    <property type="match status" value="1"/>
</dbReference>
<dbReference type="SMART" id="SM01411">
    <property type="entry name" value="Ephrin_rec_like"/>
    <property type="match status" value="3"/>
</dbReference>
<evidence type="ECO:0000256" key="3">
    <source>
        <dbReference type="ARBA" id="ARBA00022729"/>
    </source>
</evidence>
<feature type="domain" description="Sushi" evidence="12">
    <location>
        <begin position="999"/>
        <end position="1063"/>
    </location>
</feature>
<dbReference type="InterPro" id="IPR013032">
    <property type="entry name" value="EGF-like_CS"/>
</dbReference>
<feature type="domain" description="Sushi" evidence="12">
    <location>
        <begin position="1"/>
        <end position="55"/>
    </location>
</feature>
<sequence length="1462" mass="159456">LPFTNGERWLEFGDGTGYGTIFRFKCHPGYRREGPATLLCKTDGQWSLEQPKCVKVTCVSLPRIANGHLSHPRPFQFGDVARLHCDAGFRVNGAEEVKCLANQSLSAVPSCYDVDECTEGLAQCQEASTQCVNLPGGYTCRCLSGFQPQLVCSSPSSLVISTVVTSSETLPPTALATVGWCAAKSDAQKSVTIHFTAPKVIEKIAFYKVANGEVTSIRIRYSEEDGRPLRELLVDGKNEFVVGNSLSSAGEVLDLPYSVESRILEITIASFKNEACMKLELLGCQKSSCADVNECMTDNGHCDHICINKQGSYKCGCREGYDLFTEDGQGGNHLKDDESGESSLDVIKYNRTCIPRSCPPVYSPENGKLLSTLKKFQYPVVVEFQCNFGYQMMGPDFIQCLSDGSWNGTAPFCLRAFFPVTKDSFLKCKNIAPAQQFSLTDSEFHTTLLNKTWIPAATCQGLKNNSAVGLFVSPENSTIAYGHNVTIVCTQQNRPARASPLSSFRECVFDPRPDGREYWLSGPAIDCPFVNCEPPPALAGVVYEGDHESYNVGSVLTFTCRPPYFIVGKSSAGDKSIRCGVDGSWDLGDLRCEGPVCVDPGFPDDGFTELDSIEEGAVARISCNRKGYRPFPSPSIQCVLGAACVLSEDVGISSGFIPDGAFADNSDSTNWGYEPHKARLSSTGWCGSKDAFIFLSVDLQRIYTLTTIRLAGVASSGYLRGHVTKMQLFYKTQFSQNYDTYPMARLSSYEFETPPKNHNAMHQFALTPPLRARYILLGVTEYEENPCIRFDLLGCLAPMTISHEIPSHLQVGWNASVPQCMDAEPPFFENCPLDEVFTETDENGQIKPVHYEEPKAKDNSGRVAYVKVEPVGFSSDTIPPVMKCPDSYELSAFESKMKVIFNLTTVPMVIQDVSNITEVIFNPAEAVLEPGEFVEVEVTATDALANRNQCKFQVAYICKCATEFLLSYKIIELRRKVRYQEHEGFNCFLRIPFVPVRHEKCSKESLSSAEHVLKNCTKKDSTVHCTITCEDGYRFVDEEKVGKSFTCVSGSWSPSGIAPACVPVAREPARYDFNVAVNYPTSSPAPGHCLKGYASLVAESFDSLDEVLSQRCSSSIQVFVRFLNAEFVNGNGVIVGNYTIQILPTVLQSVFYDLCSLTLRTIFDLGIPGATTPIRSLLTLNGESVPSQGIGCPQLTASKTSTSQGFSCADGEVLRQRSDQLSECCEFSYFSVPCSPGSVNVNNTCIWCPLGSYQDERGQVACKACPEGTFTLYEGAHSEKSCLAMCANGMYSQTGLVPCQLCPRHTFSGPPIAGGFKKCTPCSSGTYTARLGSSGPSHCKKPCQPGAFSLSGLEPCSPCPLHHYQPALGQQRCLQCSNQTATTSGGQDAESACEAVDCAAKQCVNKAECVVRNHRAVCECRPGFIGERCELMEPVCASSPCYNGGSCEAIAGSFRCICPQSQ</sequence>
<accession>A0A158P7L7</accession>
<keyword evidence="5 7" id="KW-1015">Disulfide bond</keyword>
<feature type="domain" description="Sushi" evidence="12">
    <location>
        <begin position="530"/>
        <end position="594"/>
    </location>
</feature>
<dbReference type="InterPro" id="IPR050350">
    <property type="entry name" value="Compl-Cell_Adhes-Reg"/>
</dbReference>
<comment type="caution">
    <text evidence="7">Lacks conserved residue(s) required for the propagation of feature annotation.</text>
</comment>